<dbReference type="GO" id="GO:0005829">
    <property type="term" value="C:cytosol"/>
    <property type="evidence" value="ECO:0007669"/>
    <property type="project" value="TreeGrafter"/>
</dbReference>
<evidence type="ECO:0000259" key="8">
    <source>
        <dbReference type="PROSITE" id="PS51194"/>
    </source>
</evidence>
<evidence type="ECO:0000256" key="2">
    <source>
        <dbReference type="ARBA" id="ARBA00022801"/>
    </source>
</evidence>
<organism evidence="9 10">
    <name type="scientific">Agrococcus jejuensis</name>
    <dbReference type="NCBI Taxonomy" id="399736"/>
    <lineage>
        <taxon>Bacteria</taxon>
        <taxon>Bacillati</taxon>
        <taxon>Actinomycetota</taxon>
        <taxon>Actinomycetes</taxon>
        <taxon>Micrococcales</taxon>
        <taxon>Microbacteriaceae</taxon>
        <taxon>Agrococcus</taxon>
    </lineage>
</organism>
<proteinExistence type="inferred from homology"/>
<dbReference type="InterPro" id="IPR001650">
    <property type="entry name" value="Helicase_C-like"/>
</dbReference>
<feature type="domain" description="Helicase ATP-binding" evidence="7">
    <location>
        <begin position="309"/>
        <end position="487"/>
    </location>
</feature>
<keyword evidence="10" id="KW-1185">Reference proteome</keyword>
<dbReference type="EMBL" id="LT629695">
    <property type="protein sequence ID" value="SDH70207.1"/>
    <property type="molecule type" value="Genomic_DNA"/>
</dbReference>
<dbReference type="PANTHER" id="PTHR47959">
    <property type="entry name" value="ATP-DEPENDENT RNA HELICASE RHLE-RELATED"/>
    <property type="match status" value="1"/>
</dbReference>
<dbReference type="PANTHER" id="PTHR47959:SF13">
    <property type="entry name" value="ATP-DEPENDENT RNA HELICASE RHLE"/>
    <property type="match status" value="1"/>
</dbReference>
<dbReference type="GO" id="GO:0003676">
    <property type="term" value="F:nucleic acid binding"/>
    <property type="evidence" value="ECO:0007669"/>
    <property type="project" value="InterPro"/>
</dbReference>
<feature type="compositionally biased region" description="Basic and acidic residues" evidence="6">
    <location>
        <begin position="170"/>
        <end position="187"/>
    </location>
</feature>
<keyword evidence="1" id="KW-0547">Nucleotide-binding</keyword>
<dbReference type="Pfam" id="PF00270">
    <property type="entry name" value="DEAD"/>
    <property type="match status" value="1"/>
</dbReference>
<feature type="compositionally biased region" description="Gly residues" evidence="6">
    <location>
        <begin position="22"/>
        <end position="39"/>
    </location>
</feature>
<evidence type="ECO:0000256" key="4">
    <source>
        <dbReference type="ARBA" id="ARBA00022840"/>
    </source>
</evidence>
<dbReference type="SUPFAM" id="SSF52540">
    <property type="entry name" value="P-loop containing nucleoside triphosphate hydrolases"/>
    <property type="match status" value="1"/>
</dbReference>
<evidence type="ECO:0000256" key="3">
    <source>
        <dbReference type="ARBA" id="ARBA00022806"/>
    </source>
</evidence>
<keyword evidence="4" id="KW-0067">ATP-binding</keyword>
<dbReference type="RefSeq" id="WP_231945024.1">
    <property type="nucleotide sequence ID" value="NZ_LT629695.1"/>
</dbReference>
<dbReference type="InterPro" id="IPR044742">
    <property type="entry name" value="DEAD/DEAH_RhlB"/>
</dbReference>
<dbReference type="GO" id="GO:0003724">
    <property type="term" value="F:RNA helicase activity"/>
    <property type="evidence" value="ECO:0007669"/>
    <property type="project" value="TreeGrafter"/>
</dbReference>
<gene>
    <name evidence="9" type="ORF">SAMN04489720_2074</name>
</gene>
<name>A0A1G8EK01_9MICO</name>
<dbReference type="Proteomes" id="UP000198822">
    <property type="component" value="Chromosome I"/>
</dbReference>
<evidence type="ECO:0000256" key="6">
    <source>
        <dbReference type="SAM" id="MobiDB-lite"/>
    </source>
</evidence>
<dbReference type="PROSITE" id="PS51194">
    <property type="entry name" value="HELICASE_CTER"/>
    <property type="match status" value="1"/>
</dbReference>
<dbReference type="InterPro" id="IPR014001">
    <property type="entry name" value="Helicase_ATP-bd"/>
</dbReference>
<keyword evidence="2" id="KW-0378">Hydrolase</keyword>
<comment type="similarity">
    <text evidence="5">Belongs to the DEAD box helicase family.</text>
</comment>
<dbReference type="Gene3D" id="3.40.50.300">
    <property type="entry name" value="P-loop containing nucleotide triphosphate hydrolases"/>
    <property type="match status" value="2"/>
</dbReference>
<dbReference type="GO" id="GO:0016787">
    <property type="term" value="F:hydrolase activity"/>
    <property type="evidence" value="ECO:0007669"/>
    <property type="project" value="UniProtKB-KW"/>
</dbReference>
<dbReference type="CDD" id="cd00268">
    <property type="entry name" value="DEADc"/>
    <property type="match status" value="1"/>
</dbReference>
<dbReference type="AlphaFoldDB" id="A0A1G8EK01"/>
<feature type="domain" description="Helicase C-terminal" evidence="8">
    <location>
        <begin position="514"/>
        <end position="656"/>
    </location>
</feature>
<dbReference type="GO" id="GO:0005524">
    <property type="term" value="F:ATP binding"/>
    <property type="evidence" value="ECO:0007669"/>
    <property type="project" value="UniProtKB-KW"/>
</dbReference>
<feature type="compositionally biased region" description="Basic and acidic residues" evidence="6">
    <location>
        <begin position="194"/>
        <end position="243"/>
    </location>
</feature>
<feature type="compositionally biased region" description="Basic and acidic residues" evidence="6">
    <location>
        <begin position="1"/>
        <end position="20"/>
    </location>
</feature>
<accession>A0A1G8EK01</accession>
<evidence type="ECO:0000256" key="1">
    <source>
        <dbReference type="ARBA" id="ARBA00022741"/>
    </source>
</evidence>
<dbReference type="PROSITE" id="PS51192">
    <property type="entry name" value="HELICASE_ATP_BIND_1"/>
    <property type="match status" value="1"/>
</dbReference>
<sequence length="666" mass="72368">MPRPQREPDRRRGGADDQSGRGRSGGRQGTGRPGAGRSGTGRPATGRAGGGRQRDERDPSRPSWEPREKPSRWQRSVDRDEQRGYGDDRRDGRGRGAGDDRGRGGRDDRSGSVRGTGRGDARHGTPSPRGDREARRAAVERRAAGRDPIRDRARDRAQQPRGPEAGTSYRDLKAGKGGARRDGDRQRPVGRSVGGERDRLDDRARADDRSRRDDRTAQHRAREDRSREQESPRIDRARPDGRVDSTYYPSRAAQPGASDDVVHDRLDATAVSQTVEGVDFADLGLGAGIVGALGGLGAVAPFPIQAAAIPEAIAGRDVLGRGRTGSGKTIAFVAPIVEHLLRTRPDGGRTVGRPPRTLILAPTRELAMQIDQVAQSIGKAVGIFTTTIVGGVRQGPQEKALERGVDILIGTPGRIEDLVEQGILNLGRVEIAVLDEADHMCELGFLEPVQRLLRRTRPDSQKLLFSATLDQEVSALAKEFLRDPAVLEVEGEDQASGTIEHHVLVVDRYDKDAVLEQLALAEGPVVVFARTRVYAERLAQQMQEAGILAASLHGDLTQARRQRNLDMLQKGTVDVLVATDVAARGIHIDSVGLVVQADPPDEHKTYLHRSGRTGRAGRRGTVVTVIARSRRDRMQQLLDRAEIEAPMVPVGPTDDVLAIVGVLPRR</sequence>
<dbReference type="SMART" id="SM00487">
    <property type="entry name" value="DEXDc"/>
    <property type="match status" value="1"/>
</dbReference>
<dbReference type="CDD" id="cd18787">
    <property type="entry name" value="SF2_C_DEAD"/>
    <property type="match status" value="1"/>
</dbReference>
<keyword evidence="3 9" id="KW-0347">Helicase</keyword>
<dbReference type="InterPro" id="IPR027417">
    <property type="entry name" value="P-loop_NTPase"/>
</dbReference>
<protein>
    <submittedName>
        <fullName evidence="9">Superfamily II DNA and RNA helicase</fullName>
    </submittedName>
</protein>
<evidence type="ECO:0000256" key="5">
    <source>
        <dbReference type="ARBA" id="ARBA00038437"/>
    </source>
</evidence>
<dbReference type="SMART" id="SM00490">
    <property type="entry name" value="HELICc"/>
    <property type="match status" value="1"/>
</dbReference>
<feature type="compositionally biased region" description="Basic and acidic residues" evidence="6">
    <location>
        <begin position="52"/>
        <end position="158"/>
    </location>
</feature>
<reference evidence="10" key="1">
    <citation type="submission" date="2016-10" db="EMBL/GenBank/DDBJ databases">
        <authorList>
            <person name="Varghese N."/>
            <person name="Submissions S."/>
        </authorList>
    </citation>
    <scope>NUCLEOTIDE SEQUENCE [LARGE SCALE GENOMIC DNA]</scope>
    <source>
        <strain evidence="10">DSM 22002</strain>
    </source>
</reference>
<dbReference type="Pfam" id="PF00271">
    <property type="entry name" value="Helicase_C"/>
    <property type="match status" value="1"/>
</dbReference>
<evidence type="ECO:0000313" key="9">
    <source>
        <dbReference type="EMBL" id="SDH70207.1"/>
    </source>
</evidence>
<evidence type="ECO:0000259" key="7">
    <source>
        <dbReference type="PROSITE" id="PS51192"/>
    </source>
</evidence>
<evidence type="ECO:0000313" key="10">
    <source>
        <dbReference type="Proteomes" id="UP000198822"/>
    </source>
</evidence>
<dbReference type="STRING" id="399736.SAMN04489720_2074"/>
<dbReference type="InterPro" id="IPR050079">
    <property type="entry name" value="DEAD_box_RNA_helicase"/>
</dbReference>
<feature type="region of interest" description="Disordered" evidence="6">
    <location>
        <begin position="1"/>
        <end position="260"/>
    </location>
</feature>
<dbReference type="InterPro" id="IPR011545">
    <property type="entry name" value="DEAD/DEAH_box_helicase_dom"/>
</dbReference>